<sequence>MIRSSFRRVPFACSLRNLASAGLPCVSSIRRHSGSKASPRAHFSTPTLDSPGKYHWIDGVERLDLYEPGGYHPVMIDDFLHDRYRIVDKLGHGGYSTVWLARDETAKRYVAVKIGISSPSPSRREPDILQALHASISSSIDASQRTALPSISDAFDIHGPNGTHTCYTLTPAQGNLKAASFSRLFPIQVARALAAKLATTIAFVHARGFVHGVLDLHLRNVLVGLPSMFDDLSIAEFREKFGQPDMVPITRIDEKPLTPNIPTQAVVPLYLGKKAQDFTLHDAYGLILSDFGEAFSPATEQRLGMEANIPLANRAPEALFEPNEPLSYPFDIWSLGLAIWDILGMKSIFSEAETHDEIVAQQIDVLGSGHFPDSWRMQWERQGEDEECTNIAIPRRPTGDRETWPSLEHAFEEFVQKYRRKREAAGSFGEDETRAILDLIRGMLRFRPEERLTIEDVLRSEWMLNWALPELEQ</sequence>
<keyword evidence="9" id="KW-1185">Reference proteome</keyword>
<gene>
    <name evidence="8" type="ORF">MYCGRDRAFT_72674</name>
</gene>
<dbReference type="GO" id="GO:0004674">
    <property type="term" value="F:protein serine/threonine kinase activity"/>
    <property type="evidence" value="ECO:0007669"/>
    <property type="project" value="UniProtKB-KW"/>
</dbReference>
<dbReference type="eggNOG" id="KOG1290">
    <property type="taxonomic scope" value="Eukaryota"/>
</dbReference>
<proteinExistence type="predicted"/>
<dbReference type="PROSITE" id="PS00107">
    <property type="entry name" value="PROTEIN_KINASE_ATP"/>
    <property type="match status" value="1"/>
</dbReference>
<evidence type="ECO:0000259" key="7">
    <source>
        <dbReference type="PROSITE" id="PS50011"/>
    </source>
</evidence>
<evidence type="ECO:0000256" key="5">
    <source>
        <dbReference type="ARBA" id="ARBA00022840"/>
    </source>
</evidence>
<dbReference type="Gene3D" id="1.10.510.10">
    <property type="entry name" value="Transferase(Phosphotransferase) domain 1"/>
    <property type="match status" value="1"/>
</dbReference>
<dbReference type="GO" id="GO:0005634">
    <property type="term" value="C:nucleus"/>
    <property type="evidence" value="ECO:0007669"/>
    <property type="project" value="TreeGrafter"/>
</dbReference>
<dbReference type="SUPFAM" id="SSF56112">
    <property type="entry name" value="Protein kinase-like (PK-like)"/>
    <property type="match status" value="1"/>
</dbReference>
<dbReference type="InterPro" id="IPR000719">
    <property type="entry name" value="Prot_kinase_dom"/>
</dbReference>
<dbReference type="Proteomes" id="UP000008062">
    <property type="component" value="Chromosome 5"/>
</dbReference>
<dbReference type="OrthoDB" id="5979581at2759"/>
<dbReference type="PANTHER" id="PTHR45646:SF11">
    <property type="entry name" value="SERINE_THREONINE-PROTEIN KINASE DOA"/>
    <property type="match status" value="1"/>
</dbReference>
<evidence type="ECO:0000313" key="8">
    <source>
        <dbReference type="EMBL" id="EGP87393.1"/>
    </source>
</evidence>
<accession>F9XB75</accession>
<keyword evidence="1" id="KW-0723">Serine/threonine-protein kinase</keyword>
<dbReference type="HOGENOM" id="CLU_000288_81_2_1"/>
<dbReference type="InterPro" id="IPR051175">
    <property type="entry name" value="CLK_kinases"/>
</dbReference>
<dbReference type="PROSITE" id="PS50011">
    <property type="entry name" value="PROTEIN_KINASE_DOM"/>
    <property type="match status" value="1"/>
</dbReference>
<dbReference type="KEGG" id="ztr:MYCGRDRAFT_72674"/>
<feature type="binding site" evidence="6">
    <location>
        <position position="113"/>
    </location>
    <ligand>
        <name>ATP</name>
        <dbReference type="ChEBI" id="CHEBI:30616"/>
    </ligand>
</feature>
<organism evidence="8 9">
    <name type="scientific">Zymoseptoria tritici (strain CBS 115943 / IPO323)</name>
    <name type="common">Speckled leaf blotch fungus</name>
    <name type="synonym">Septoria tritici</name>
    <dbReference type="NCBI Taxonomy" id="336722"/>
    <lineage>
        <taxon>Eukaryota</taxon>
        <taxon>Fungi</taxon>
        <taxon>Dikarya</taxon>
        <taxon>Ascomycota</taxon>
        <taxon>Pezizomycotina</taxon>
        <taxon>Dothideomycetes</taxon>
        <taxon>Dothideomycetidae</taxon>
        <taxon>Mycosphaerellales</taxon>
        <taxon>Mycosphaerellaceae</taxon>
        <taxon>Zymoseptoria</taxon>
    </lineage>
</organism>
<dbReference type="Pfam" id="PF00069">
    <property type="entry name" value="Pkinase"/>
    <property type="match status" value="1"/>
</dbReference>
<dbReference type="InterPro" id="IPR011009">
    <property type="entry name" value="Kinase-like_dom_sf"/>
</dbReference>
<keyword evidence="5 6" id="KW-0067">ATP-binding</keyword>
<dbReference type="AlphaFoldDB" id="F9XB75"/>
<dbReference type="SMART" id="SM00220">
    <property type="entry name" value="S_TKc"/>
    <property type="match status" value="1"/>
</dbReference>
<reference evidence="8 9" key="1">
    <citation type="journal article" date="2011" name="PLoS Genet.">
        <title>Finished genome of the fungal wheat pathogen Mycosphaerella graminicola reveals dispensome structure, chromosome plasticity, and stealth pathogenesis.</title>
        <authorList>
            <person name="Goodwin S.B."/>
            <person name="Ben M'barek S."/>
            <person name="Dhillon B."/>
            <person name="Wittenberg A.H.J."/>
            <person name="Crane C.F."/>
            <person name="Hane J.K."/>
            <person name="Foster A.J."/>
            <person name="Van der Lee T.A.J."/>
            <person name="Grimwood J."/>
            <person name="Aerts A."/>
            <person name="Antoniw J."/>
            <person name="Bailey A."/>
            <person name="Bluhm B."/>
            <person name="Bowler J."/>
            <person name="Bristow J."/>
            <person name="van der Burgt A."/>
            <person name="Canto-Canche B."/>
            <person name="Churchill A.C.L."/>
            <person name="Conde-Ferraez L."/>
            <person name="Cools H.J."/>
            <person name="Coutinho P.M."/>
            <person name="Csukai M."/>
            <person name="Dehal P."/>
            <person name="De Wit P."/>
            <person name="Donzelli B."/>
            <person name="van de Geest H.C."/>
            <person name="van Ham R.C.H.J."/>
            <person name="Hammond-Kosack K.E."/>
            <person name="Henrissat B."/>
            <person name="Kilian A."/>
            <person name="Kobayashi A.K."/>
            <person name="Koopmann E."/>
            <person name="Kourmpetis Y."/>
            <person name="Kuzniar A."/>
            <person name="Lindquist E."/>
            <person name="Lombard V."/>
            <person name="Maliepaard C."/>
            <person name="Martins N."/>
            <person name="Mehrabi R."/>
            <person name="Nap J.P.H."/>
            <person name="Ponomarenko A."/>
            <person name="Rudd J.J."/>
            <person name="Salamov A."/>
            <person name="Schmutz J."/>
            <person name="Schouten H.J."/>
            <person name="Shapiro H."/>
            <person name="Stergiopoulos I."/>
            <person name="Torriani S.F.F."/>
            <person name="Tu H."/>
            <person name="de Vries R.P."/>
            <person name="Waalwijk C."/>
            <person name="Ware S.B."/>
            <person name="Wiebenga A."/>
            <person name="Zwiers L.-H."/>
            <person name="Oliver R.P."/>
            <person name="Grigoriev I.V."/>
            <person name="Kema G.H.J."/>
        </authorList>
    </citation>
    <scope>NUCLEOTIDE SEQUENCE [LARGE SCALE GENOMIC DNA]</scope>
    <source>
        <strain evidence="9">CBS 115943 / IPO323</strain>
    </source>
</reference>
<dbReference type="InterPro" id="IPR017441">
    <property type="entry name" value="Protein_kinase_ATP_BS"/>
</dbReference>
<name>F9XB75_ZYMTI</name>
<dbReference type="OMA" id="MVKWVLP"/>
<dbReference type="GeneID" id="13394195"/>
<evidence type="ECO:0000256" key="4">
    <source>
        <dbReference type="ARBA" id="ARBA00022777"/>
    </source>
</evidence>
<evidence type="ECO:0000256" key="2">
    <source>
        <dbReference type="ARBA" id="ARBA00022679"/>
    </source>
</evidence>
<dbReference type="Gene3D" id="3.30.200.20">
    <property type="entry name" value="Phosphorylase Kinase, domain 1"/>
    <property type="match status" value="1"/>
</dbReference>
<keyword evidence="3 6" id="KW-0547">Nucleotide-binding</keyword>
<dbReference type="GO" id="GO:0005524">
    <property type="term" value="F:ATP binding"/>
    <property type="evidence" value="ECO:0007669"/>
    <property type="project" value="UniProtKB-UniRule"/>
</dbReference>
<evidence type="ECO:0000313" key="9">
    <source>
        <dbReference type="Proteomes" id="UP000008062"/>
    </source>
</evidence>
<keyword evidence="2" id="KW-0808">Transferase</keyword>
<dbReference type="PANTHER" id="PTHR45646">
    <property type="entry name" value="SERINE/THREONINE-PROTEIN KINASE DOA-RELATED"/>
    <property type="match status" value="1"/>
</dbReference>
<dbReference type="RefSeq" id="XP_003852417.1">
    <property type="nucleotide sequence ID" value="XM_003852369.1"/>
</dbReference>
<protein>
    <recommendedName>
        <fullName evidence="7">Protein kinase domain-containing protein</fullName>
    </recommendedName>
</protein>
<evidence type="ECO:0000256" key="6">
    <source>
        <dbReference type="PROSITE-ProRule" id="PRU10141"/>
    </source>
</evidence>
<evidence type="ECO:0000256" key="1">
    <source>
        <dbReference type="ARBA" id="ARBA00022527"/>
    </source>
</evidence>
<keyword evidence="4" id="KW-0418">Kinase</keyword>
<dbReference type="InParanoid" id="F9XB75"/>
<dbReference type="EMBL" id="CM001200">
    <property type="protein sequence ID" value="EGP87393.1"/>
    <property type="molecule type" value="Genomic_DNA"/>
</dbReference>
<evidence type="ECO:0000256" key="3">
    <source>
        <dbReference type="ARBA" id="ARBA00022741"/>
    </source>
</evidence>
<feature type="domain" description="Protein kinase" evidence="7">
    <location>
        <begin position="84"/>
        <end position="463"/>
    </location>
</feature>
<dbReference type="GO" id="GO:0043484">
    <property type="term" value="P:regulation of RNA splicing"/>
    <property type="evidence" value="ECO:0007669"/>
    <property type="project" value="TreeGrafter"/>
</dbReference>